<reference evidence="1 2" key="1">
    <citation type="submission" date="2019-08" db="EMBL/GenBank/DDBJ databases">
        <title>Whole genome of Aphis craccivora.</title>
        <authorList>
            <person name="Voronova N.V."/>
            <person name="Shulinski R.S."/>
            <person name="Bandarenka Y.V."/>
            <person name="Zhorov D.G."/>
            <person name="Warner D."/>
        </authorList>
    </citation>
    <scope>NUCLEOTIDE SEQUENCE [LARGE SCALE GENOMIC DNA]</scope>
    <source>
        <strain evidence="1">180601</strain>
        <tissue evidence="1">Whole Body</tissue>
    </source>
</reference>
<sequence length="200" mass="23628">MKNIIFRFLILNKSLNLFLQRIMHNKIANFFPFNMPEVLKEQTPNTTRQEKYSLLSFCYLFLKKKISLKKKNLNNLQIIKKSYNPISLKRRDEVVLNRLRIGHTHYTHAYLMKKEPPKYAKHAYIQPQTHTSIQNHLHDALGLDEESIQNTLYLSTYCRVGDEDCDGTVSKSSNNTIIALIFSDNENYYSELLKEYNIIH</sequence>
<protein>
    <submittedName>
        <fullName evidence="1">Uncharacterized protein</fullName>
    </submittedName>
</protein>
<evidence type="ECO:0000313" key="1">
    <source>
        <dbReference type="EMBL" id="KAF0746702.1"/>
    </source>
</evidence>
<dbReference type="Proteomes" id="UP000478052">
    <property type="component" value="Unassembled WGS sequence"/>
</dbReference>
<proteinExistence type="predicted"/>
<accession>A0A6G0Y0E9</accession>
<dbReference type="AlphaFoldDB" id="A0A6G0Y0E9"/>
<keyword evidence="2" id="KW-1185">Reference proteome</keyword>
<gene>
    <name evidence="1" type="ORF">FWK35_00021486</name>
</gene>
<organism evidence="1 2">
    <name type="scientific">Aphis craccivora</name>
    <name type="common">Cowpea aphid</name>
    <dbReference type="NCBI Taxonomy" id="307492"/>
    <lineage>
        <taxon>Eukaryota</taxon>
        <taxon>Metazoa</taxon>
        <taxon>Ecdysozoa</taxon>
        <taxon>Arthropoda</taxon>
        <taxon>Hexapoda</taxon>
        <taxon>Insecta</taxon>
        <taxon>Pterygota</taxon>
        <taxon>Neoptera</taxon>
        <taxon>Paraneoptera</taxon>
        <taxon>Hemiptera</taxon>
        <taxon>Sternorrhyncha</taxon>
        <taxon>Aphidomorpha</taxon>
        <taxon>Aphidoidea</taxon>
        <taxon>Aphididae</taxon>
        <taxon>Aphidini</taxon>
        <taxon>Aphis</taxon>
        <taxon>Aphis</taxon>
    </lineage>
</organism>
<name>A0A6G0Y0E9_APHCR</name>
<dbReference type="OrthoDB" id="6621833at2759"/>
<dbReference type="EMBL" id="VUJU01007105">
    <property type="protein sequence ID" value="KAF0746702.1"/>
    <property type="molecule type" value="Genomic_DNA"/>
</dbReference>
<comment type="caution">
    <text evidence="1">The sequence shown here is derived from an EMBL/GenBank/DDBJ whole genome shotgun (WGS) entry which is preliminary data.</text>
</comment>
<evidence type="ECO:0000313" key="2">
    <source>
        <dbReference type="Proteomes" id="UP000478052"/>
    </source>
</evidence>